<dbReference type="PANTHER" id="PTHR13929">
    <property type="entry name" value="1,4-DIHYDROXY-2-NAPHTHOATE OCTAPRENYLTRANSFERASE"/>
    <property type="match status" value="1"/>
</dbReference>
<feature type="transmembrane region" description="Helical" evidence="6">
    <location>
        <begin position="176"/>
        <end position="194"/>
    </location>
</feature>
<feature type="transmembrane region" description="Helical" evidence="6">
    <location>
        <begin position="273"/>
        <end position="291"/>
    </location>
</feature>
<evidence type="ECO:0000313" key="8">
    <source>
        <dbReference type="Proteomes" id="UP000319756"/>
    </source>
</evidence>
<dbReference type="InterPro" id="IPR000537">
    <property type="entry name" value="UbiA_prenyltransferase"/>
</dbReference>
<evidence type="ECO:0000256" key="3">
    <source>
        <dbReference type="ARBA" id="ARBA00022692"/>
    </source>
</evidence>
<dbReference type="AlphaFoldDB" id="A0A514LJX4"/>
<proteinExistence type="predicted"/>
<reference evidence="8" key="1">
    <citation type="submission" date="2019-01" db="EMBL/GenBank/DDBJ databases">
        <title>Genomic analysis of Salicibibacter sp. NKC3-5.</title>
        <authorList>
            <person name="Oh Y.J."/>
        </authorList>
    </citation>
    <scope>NUCLEOTIDE SEQUENCE [LARGE SCALE GENOMIC DNA]</scope>
    <source>
        <strain evidence="8">NKC3-5</strain>
    </source>
</reference>
<dbReference type="InterPro" id="IPR026046">
    <property type="entry name" value="UBIAD1"/>
</dbReference>
<feature type="transmembrane region" description="Helical" evidence="6">
    <location>
        <begin position="232"/>
        <end position="252"/>
    </location>
</feature>
<keyword evidence="4 6" id="KW-1133">Transmembrane helix</keyword>
<dbReference type="CDD" id="cd13962">
    <property type="entry name" value="PT_UbiA_UBIAD1"/>
    <property type="match status" value="1"/>
</dbReference>
<keyword evidence="5 6" id="KW-0472">Membrane</keyword>
<evidence type="ECO:0000256" key="2">
    <source>
        <dbReference type="ARBA" id="ARBA00022679"/>
    </source>
</evidence>
<feature type="transmembrane region" description="Helical" evidence="6">
    <location>
        <begin position="100"/>
        <end position="118"/>
    </location>
</feature>
<evidence type="ECO:0000256" key="1">
    <source>
        <dbReference type="ARBA" id="ARBA00004141"/>
    </source>
</evidence>
<keyword evidence="3 6" id="KW-0812">Transmembrane</keyword>
<comment type="subcellular location">
    <subcellularLocation>
        <location evidence="1">Membrane</location>
        <topology evidence="1">Multi-pass membrane protein</topology>
    </subcellularLocation>
</comment>
<keyword evidence="8" id="KW-1185">Reference proteome</keyword>
<feature type="transmembrane region" description="Helical" evidence="6">
    <location>
        <begin position="75"/>
        <end position="94"/>
    </location>
</feature>
<evidence type="ECO:0000256" key="6">
    <source>
        <dbReference type="SAM" id="Phobius"/>
    </source>
</evidence>
<organism evidence="7 8">
    <name type="scientific">Salicibibacter halophilus</name>
    <dbReference type="NCBI Taxonomy" id="2502791"/>
    <lineage>
        <taxon>Bacteria</taxon>
        <taxon>Bacillati</taxon>
        <taxon>Bacillota</taxon>
        <taxon>Bacilli</taxon>
        <taxon>Bacillales</taxon>
        <taxon>Bacillaceae</taxon>
        <taxon>Salicibibacter</taxon>
    </lineage>
</organism>
<evidence type="ECO:0000313" key="7">
    <source>
        <dbReference type="EMBL" id="QDI92156.1"/>
    </source>
</evidence>
<gene>
    <name evidence="7" type="ORF">EPH95_13950</name>
</gene>
<dbReference type="GO" id="GO:0042371">
    <property type="term" value="P:vitamin K biosynthetic process"/>
    <property type="evidence" value="ECO:0007669"/>
    <property type="project" value="TreeGrafter"/>
</dbReference>
<accession>A0A514LJX4</accession>
<name>A0A514LJX4_9BACI</name>
<feature type="transmembrane region" description="Helical" evidence="6">
    <location>
        <begin position="206"/>
        <end position="226"/>
    </location>
</feature>
<dbReference type="PANTHER" id="PTHR13929:SF0">
    <property type="entry name" value="UBIA PRENYLTRANSFERASE DOMAIN-CONTAINING PROTEIN 1"/>
    <property type="match status" value="1"/>
</dbReference>
<dbReference type="KEGG" id="sale:EPH95_13950"/>
<dbReference type="Proteomes" id="UP000319756">
    <property type="component" value="Chromosome"/>
</dbReference>
<evidence type="ECO:0000256" key="5">
    <source>
        <dbReference type="ARBA" id="ARBA00023136"/>
    </source>
</evidence>
<dbReference type="EMBL" id="CP035485">
    <property type="protein sequence ID" value="QDI92156.1"/>
    <property type="molecule type" value="Genomic_DNA"/>
</dbReference>
<dbReference type="GO" id="GO:0004659">
    <property type="term" value="F:prenyltransferase activity"/>
    <property type="evidence" value="ECO:0007669"/>
    <property type="project" value="InterPro"/>
</dbReference>
<feature type="transmembrane region" description="Helical" evidence="6">
    <location>
        <begin position="151"/>
        <end position="170"/>
    </location>
</feature>
<evidence type="ECO:0000256" key="4">
    <source>
        <dbReference type="ARBA" id="ARBA00022989"/>
    </source>
</evidence>
<keyword evidence="2 7" id="KW-0808">Transferase</keyword>
<dbReference type="GO" id="GO:0009234">
    <property type="term" value="P:menaquinone biosynthetic process"/>
    <property type="evidence" value="ECO:0007669"/>
    <property type="project" value="TreeGrafter"/>
</dbReference>
<sequence length="294" mass="32632">MGSSRKRASPPVKPRIVWRGFSGKRRGTRLCDSFDTDDHALTRSDCKMAQLFGYKAMPDSYIYHSNWFRLIRPPTLTGSVMSITAGTLLAAQYVDFNGMLFVILLITSVIVQAAVNMLNDYFDYMKGQEEGKWEVLEESAADFRGPHYAQVPYVSIGLMVLVSALTLWLAQESSFWIIPIGVIGLVIGYCYSAGRRSLSSLGLGEIAAAISLGPLPIMIAVLVQGAPITIETLLYAFPFSLLMASMILTNNIRDIKKDSSTRRTVPIRIGRKNAIRLLLVILTATYISSLFNRF</sequence>
<protein>
    <submittedName>
        <fullName evidence="7">Prenyltransferase</fullName>
    </submittedName>
</protein>
<dbReference type="Pfam" id="PF01040">
    <property type="entry name" value="UbiA"/>
    <property type="match status" value="1"/>
</dbReference>
<dbReference type="GO" id="GO:0016020">
    <property type="term" value="C:membrane"/>
    <property type="evidence" value="ECO:0007669"/>
    <property type="project" value="UniProtKB-SubCell"/>
</dbReference>